<reference evidence="5 6" key="1">
    <citation type="submission" date="2024-09" db="EMBL/GenBank/DDBJ databases">
        <authorList>
            <person name="Sun Q."/>
            <person name="Mori K."/>
        </authorList>
    </citation>
    <scope>NUCLEOTIDE SEQUENCE [LARGE SCALE GENOMIC DNA]</scope>
    <source>
        <strain evidence="5 6">CCM 7609</strain>
    </source>
</reference>
<feature type="region of interest" description="Disordered" evidence="2">
    <location>
        <begin position="1"/>
        <end position="50"/>
    </location>
</feature>
<evidence type="ECO:0000256" key="1">
    <source>
        <dbReference type="ARBA" id="ARBA00006432"/>
    </source>
</evidence>
<evidence type="ECO:0000259" key="4">
    <source>
        <dbReference type="Pfam" id="PF16177"/>
    </source>
</evidence>
<dbReference type="InterPro" id="IPR042099">
    <property type="entry name" value="ANL_N_sf"/>
</dbReference>
<evidence type="ECO:0000259" key="3">
    <source>
        <dbReference type="Pfam" id="PF00501"/>
    </source>
</evidence>
<feature type="domain" description="AMP-dependent synthetase/ligase" evidence="3">
    <location>
        <begin position="135"/>
        <end position="203"/>
    </location>
</feature>
<keyword evidence="6" id="KW-1185">Reference proteome</keyword>
<feature type="domain" description="Acetyl-coenzyme A synthetase N-terminal" evidence="4">
    <location>
        <begin position="72"/>
        <end position="132"/>
    </location>
</feature>
<dbReference type="InterPro" id="IPR000873">
    <property type="entry name" value="AMP-dep_synth/lig_dom"/>
</dbReference>
<dbReference type="PANTHER" id="PTHR42921:SF1">
    <property type="entry name" value="ACETOACETYL-COA SYNTHETASE"/>
    <property type="match status" value="1"/>
</dbReference>
<evidence type="ECO:0000256" key="2">
    <source>
        <dbReference type="SAM" id="MobiDB-lite"/>
    </source>
</evidence>
<evidence type="ECO:0000313" key="6">
    <source>
        <dbReference type="Proteomes" id="UP001589766"/>
    </source>
</evidence>
<dbReference type="Pfam" id="PF00501">
    <property type="entry name" value="AMP-binding"/>
    <property type="match status" value="1"/>
</dbReference>
<feature type="non-terminal residue" evidence="5">
    <location>
        <position position="204"/>
    </location>
</feature>
<dbReference type="RefSeq" id="WP_378040182.1">
    <property type="nucleotide sequence ID" value="NZ_JBHLWH010000011.1"/>
</dbReference>
<dbReference type="InterPro" id="IPR032387">
    <property type="entry name" value="ACAS_N"/>
</dbReference>
<dbReference type="EMBL" id="JBHLWH010000011">
    <property type="protein sequence ID" value="MFC0247528.1"/>
    <property type="molecule type" value="Genomic_DNA"/>
</dbReference>
<comment type="similarity">
    <text evidence="1">Belongs to the ATP-dependent AMP-binding enzyme family.</text>
</comment>
<dbReference type="Pfam" id="PF16177">
    <property type="entry name" value="ACAS_N"/>
    <property type="match status" value="1"/>
</dbReference>
<gene>
    <name evidence="5" type="ORF">ACFFIO_03325</name>
</gene>
<dbReference type="Proteomes" id="UP001589766">
    <property type="component" value="Unassembled WGS sequence"/>
</dbReference>
<evidence type="ECO:0000313" key="5">
    <source>
        <dbReference type="EMBL" id="MFC0247528.1"/>
    </source>
</evidence>
<dbReference type="PANTHER" id="PTHR42921">
    <property type="entry name" value="ACETOACETYL-COA SYNTHETASE"/>
    <property type="match status" value="1"/>
</dbReference>
<accession>A0ABV6F1Y9</accession>
<comment type="caution">
    <text evidence="5">The sequence shown here is derived from an EMBL/GenBank/DDBJ whole genome shotgun (WGS) entry which is preliminary data.</text>
</comment>
<name>A0ABV6F1Y9_9MICC</name>
<sequence>MESTSRPLPGIDGTTDPKRTVPAPAGGTEGGHDGGADRTLMWSPSAQRTQGSRMRAFQRWVAEHRGVQTTDYRSLHEWSVTDLAGFWGAVWEYFEVLASVQPQFGRPGAVLADESMPGATWFPGTRLNYAQNMLRHAAERPDEVAIIGEHETLAATTLTWGELEGQVAALAAQLRRLGVRPGDRVAAVLPHIPQTVVALLATAS</sequence>
<dbReference type="Gene3D" id="3.40.50.12780">
    <property type="entry name" value="N-terminal domain of ligase-like"/>
    <property type="match status" value="1"/>
</dbReference>
<protein>
    <submittedName>
        <fullName evidence="5">AMP-binding protein</fullName>
    </submittedName>
</protein>
<organism evidence="5 6">
    <name type="scientific">Citricoccus parietis</name>
    <dbReference type="NCBI Taxonomy" id="592307"/>
    <lineage>
        <taxon>Bacteria</taxon>
        <taxon>Bacillati</taxon>
        <taxon>Actinomycetota</taxon>
        <taxon>Actinomycetes</taxon>
        <taxon>Micrococcales</taxon>
        <taxon>Micrococcaceae</taxon>
        <taxon>Citricoccus</taxon>
    </lineage>
</organism>
<proteinExistence type="inferred from homology"/>
<dbReference type="SUPFAM" id="SSF56801">
    <property type="entry name" value="Acetyl-CoA synthetase-like"/>
    <property type="match status" value="1"/>
</dbReference>